<keyword evidence="6 7" id="KW-0034">Amyloid</keyword>
<keyword evidence="4" id="KW-0732">Signal</keyword>
<feature type="compositionally biased region" description="Pro residues" evidence="8">
    <location>
        <begin position="243"/>
        <end position="270"/>
    </location>
</feature>
<evidence type="ECO:0000259" key="10">
    <source>
        <dbReference type="PROSITE" id="PS51884"/>
    </source>
</evidence>
<name>A0ABN5VRT6_9ACTN</name>
<organism evidence="11 12">
    <name type="scientific">Streptomyces graminofaciens</name>
    <dbReference type="NCBI Taxonomy" id="68212"/>
    <lineage>
        <taxon>Bacteria</taxon>
        <taxon>Bacillati</taxon>
        <taxon>Actinomycetota</taxon>
        <taxon>Actinomycetes</taxon>
        <taxon>Kitasatosporales</taxon>
        <taxon>Streptomycetaceae</taxon>
        <taxon>Streptomyces</taxon>
    </lineage>
</organism>
<feature type="region of interest" description="Disordered" evidence="8">
    <location>
        <begin position="217"/>
        <end position="280"/>
    </location>
</feature>
<evidence type="ECO:0000256" key="4">
    <source>
        <dbReference type="ARBA" id="ARBA00022729"/>
    </source>
</evidence>
<dbReference type="Pfam" id="PF03777">
    <property type="entry name" value="ChpA-C"/>
    <property type="match status" value="2"/>
</dbReference>
<keyword evidence="12" id="KW-1185">Reference proteome</keyword>
<evidence type="ECO:0000256" key="9">
    <source>
        <dbReference type="SAM" id="Phobius"/>
    </source>
</evidence>
<feature type="compositionally biased region" description="Basic and acidic residues" evidence="8">
    <location>
        <begin position="113"/>
        <end position="130"/>
    </location>
</feature>
<evidence type="ECO:0000313" key="11">
    <source>
        <dbReference type="EMBL" id="BBC36218.1"/>
    </source>
</evidence>
<feature type="region of interest" description="Disordered" evidence="8">
    <location>
        <begin position="106"/>
        <end position="179"/>
    </location>
</feature>
<evidence type="ECO:0000256" key="2">
    <source>
        <dbReference type="ARBA" id="ARBA00022512"/>
    </source>
</evidence>
<proteinExistence type="predicted"/>
<evidence type="ECO:0000256" key="8">
    <source>
        <dbReference type="SAM" id="MobiDB-lite"/>
    </source>
</evidence>
<protein>
    <recommendedName>
        <fullName evidence="10">Chaplin domain-containing protein</fullName>
    </recommendedName>
</protein>
<dbReference type="PROSITE" id="PS51884">
    <property type="entry name" value="CHAPLIN"/>
    <property type="match status" value="2"/>
</dbReference>
<evidence type="ECO:0000256" key="6">
    <source>
        <dbReference type="ARBA" id="ARBA00023087"/>
    </source>
</evidence>
<evidence type="ECO:0000256" key="7">
    <source>
        <dbReference type="PROSITE-ProRule" id="PRU01232"/>
    </source>
</evidence>
<sequence>MSWSALDRPHGAKAGLSPFHKQEDNKILRQTLSKGMVAAAAATGILSLYSTTALADSGANGVAEGSPGVLSGNNVQVPVHVPVNVCGNTVDVAGIGNPAFGNACANKDSTSSKSHDAPTHGAPGHDDGKGAHGPSGEHGPAEKPAPWEAPGPAKEHDASGPHNASGASANGVAQGSPGVLSGNTVQVPVDVPVNACGNTVDVIAGLNPAFGNECVNVESPKGHEAPPEEHRPTPPDKPRDEPPTPPRVTPPAKPPTTPPAKPPVTPPTKPPTMAETGSDGLLAGSAASVALIAGGAVLYRRNRVSSRL</sequence>
<accession>A0ABN5VRT6</accession>
<feature type="compositionally biased region" description="Basic and acidic residues" evidence="8">
    <location>
        <begin position="220"/>
        <end position="242"/>
    </location>
</feature>
<keyword evidence="9" id="KW-0472">Membrane</keyword>
<evidence type="ECO:0000256" key="3">
    <source>
        <dbReference type="ARBA" id="ARBA00022525"/>
    </source>
</evidence>
<dbReference type="InterPro" id="IPR005528">
    <property type="entry name" value="ChpA-H"/>
</dbReference>
<dbReference type="PRINTS" id="PR01217">
    <property type="entry name" value="PRICHEXTENSN"/>
</dbReference>
<reference evidence="11 12" key="2">
    <citation type="journal article" date="2023" name="ChemBioChem">
        <title>Acyltransferase Domain Exchange between Two Independent Type I Polyketide Synthases in the Same Producer Strain of Macrolide Antibiotics.</title>
        <authorList>
            <person name="Kudo F."/>
            <person name="Kishikawa K."/>
            <person name="Tsuboi K."/>
            <person name="Kido T."/>
            <person name="Usui T."/>
            <person name="Hashimoto J."/>
            <person name="Shin-Ya K."/>
            <person name="Miyanaga A."/>
            <person name="Eguchi T."/>
        </authorList>
    </citation>
    <scope>NUCLEOTIDE SEQUENCE [LARGE SCALE GENOMIC DNA]</scope>
    <source>
        <strain evidence="11 12">A-8890</strain>
    </source>
</reference>
<keyword evidence="9" id="KW-0812">Transmembrane</keyword>
<gene>
    <name evidence="11" type="ORF">SGFS_075120</name>
</gene>
<feature type="domain" description="Chaplin" evidence="10">
    <location>
        <begin position="176"/>
        <end position="216"/>
    </location>
</feature>
<evidence type="ECO:0000313" key="12">
    <source>
        <dbReference type="Proteomes" id="UP001321542"/>
    </source>
</evidence>
<dbReference type="Proteomes" id="UP001321542">
    <property type="component" value="Chromosome"/>
</dbReference>
<keyword evidence="2" id="KW-0134">Cell wall</keyword>
<keyword evidence="5" id="KW-0130">Cell adhesion</keyword>
<reference evidence="11 12" key="1">
    <citation type="journal article" date="2010" name="ChemBioChem">
        <title>Cloning and characterization of the biosynthetic gene cluster of 16-membered macrolide antibiotic FD-891: involvement of a dual functional cytochrome P450 monooxygenase catalyzing epoxidation and hydroxylation.</title>
        <authorList>
            <person name="Kudo F."/>
            <person name="Motegi A."/>
            <person name="Mizoue K."/>
            <person name="Eguchi T."/>
        </authorList>
    </citation>
    <scope>NUCLEOTIDE SEQUENCE [LARGE SCALE GENOMIC DNA]</scope>
    <source>
        <strain evidence="11 12">A-8890</strain>
    </source>
</reference>
<feature type="domain" description="Chaplin" evidence="10">
    <location>
        <begin position="66"/>
        <end position="106"/>
    </location>
</feature>
<evidence type="ECO:0000256" key="5">
    <source>
        <dbReference type="ARBA" id="ARBA00022889"/>
    </source>
</evidence>
<dbReference type="EMBL" id="AP018448">
    <property type="protein sequence ID" value="BBC36218.1"/>
    <property type="molecule type" value="Genomic_DNA"/>
</dbReference>
<comment type="subcellular location">
    <subcellularLocation>
        <location evidence="1">Secreted</location>
        <location evidence="1">Cell wall</location>
    </subcellularLocation>
</comment>
<evidence type="ECO:0000256" key="1">
    <source>
        <dbReference type="ARBA" id="ARBA00004191"/>
    </source>
</evidence>
<keyword evidence="9" id="KW-1133">Transmembrane helix</keyword>
<keyword evidence="3" id="KW-0964">Secreted</keyword>
<feature type="transmembrane region" description="Helical" evidence="9">
    <location>
        <begin position="280"/>
        <end position="299"/>
    </location>
</feature>